<protein>
    <submittedName>
        <fullName evidence="1">Uncharacterized protein</fullName>
    </submittedName>
</protein>
<proteinExistence type="predicted"/>
<accession>A0A6C0C8C8</accession>
<sequence length="95" mass="11150">MCYYWDGDPVIKLPDTLTHLNIFFGIRRLTISAHGKIPTIANLPESIEYLRFDEETYQSNLLNLIPFSVKKLELRPRDYNDIDKSRPGLKIKKLK</sequence>
<dbReference type="EMBL" id="MN739359">
    <property type="protein sequence ID" value="QHT00838.1"/>
    <property type="molecule type" value="Genomic_DNA"/>
</dbReference>
<evidence type="ECO:0000313" key="1">
    <source>
        <dbReference type="EMBL" id="QHT00838.1"/>
    </source>
</evidence>
<organism evidence="1">
    <name type="scientific">viral metagenome</name>
    <dbReference type="NCBI Taxonomy" id="1070528"/>
    <lineage>
        <taxon>unclassified sequences</taxon>
        <taxon>metagenomes</taxon>
        <taxon>organismal metagenomes</taxon>
    </lineage>
</organism>
<reference evidence="1" key="1">
    <citation type="journal article" date="2020" name="Nature">
        <title>Giant virus diversity and host interactions through global metagenomics.</title>
        <authorList>
            <person name="Schulz F."/>
            <person name="Roux S."/>
            <person name="Paez-Espino D."/>
            <person name="Jungbluth S."/>
            <person name="Walsh D.A."/>
            <person name="Denef V.J."/>
            <person name="McMahon K.D."/>
            <person name="Konstantinidis K.T."/>
            <person name="Eloe-Fadrosh E.A."/>
            <person name="Kyrpides N.C."/>
            <person name="Woyke T."/>
        </authorList>
    </citation>
    <scope>NUCLEOTIDE SEQUENCE</scope>
    <source>
        <strain evidence="1">GVMAG-M-3300020192-26</strain>
    </source>
</reference>
<dbReference type="AlphaFoldDB" id="A0A6C0C8C8"/>
<name>A0A6C0C8C8_9ZZZZ</name>